<feature type="domain" description="MTTase N-terminal" evidence="10">
    <location>
        <begin position="1"/>
        <end position="112"/>
    </location>
</feature>
<dbReference type="PANTHER" id="PTHR11918:SF45">
    <property type="entry name" value="THREONYLCARBAMOYLADENOSINE TRNA METHYLTHIOTRANSFERASE"/>
    <property type="match status" value="1"/>
</dbReference>
<dbReference type="GO" id="GO:0046872">
    <property type="term" value="F:metal ion binding"/>
    <property type="evidence" value="ECO:0007669"/>
    <property type="project" value="UniProtKB-KW"/>
</dbReference>
<evidence type="ECO:0000256" key="1">
    <source>
        <dbReference type="ARBA" id="ARBA00001966"/>
    </source>
</evidence>
<evidence type="ECO:0000256" key="6">
    <source>
        <dbReference type="ARBA" id="ARBA00022694"/>
    </source>
</evidence>
<dbReference type="NCBIfam" id="TIGR01579">
    <property type="entry name" value="MiaB-like-C"/>
    <property type="match status" value="1"/>
</dbReference>
<proteinExistence type="predicted"/>
<evidence type="ECO:0000256" key="5">
    <source>
        <dbReference type="ARBA" id="ARBA00022691"/>
    </source>
</evidence>
<dbReference type="AlphaFoldDB" id="A0AAE3ABZ6"/>
<dbReference type="PROSITE" id="PS51449">
    <property type="entry name" value="MTTASE_N"/>
    <property type="match status" value="1"/>
</dbReference>
<keyword evidence="13" id="KW-1185">Reference proteome</keyword>
<dbReference type="GO" id="GO:0051539">
    <property type="term" value="F:4 iron, 4 sulfur cluster binding"/>
    <property type="evidence" value="ECO:0007669"/>
    <property type="project" value="UniProtKB-KW"/>
</dbReference>
<keyword evidence="8" id="KW-0408">Iron</keyword>
<name>A0AAE3ABZ6_9FIRM</name>
<evidence type="ECO:0000313" key="13">
    <source>
        <dbReference type="Proteomes" id="UP001199319"/>
    </source>
</evidence>
<dbReference type="PROSITE" id="PS51918">
    <property type="entry name" value="RADICAL_SAM"/>
    <property type="match status" value="1"/>
</dbReference>
<dbReference type="InterPro" id="IPR013848">
    <property type="entry name" value="Methylthiotransferase_N"/>
</dbReference>
<accession>A0AAE3ABZ6</accession>
<keyword evidence="9" id="KW-0411">Iron-sulfur</keyword>
<gene>
    <name evidence="12" type="primary">mtaB</name>
    <name evidence="12" type="ORF">LKD37_09590</name>
</gene>
<comment type="cofactor">
    <cofactor evidence="1">
        <name>[4Fe-4S] cluster</name>
        <dbReference type="ChEBI" id="CHEBI:49883"/>
    </cofactor>
</comment>
<dbReference type="InterPro" id="IPR006638">
    <property type="entry name" value="Elp3/MiaA/NifB-like_rSAM"/>
</dbReference>
<keyword evidence="7" id="KW-0479">Metal-binding</keyword>
<dbReference type="PANTHER" id="PTHR11918">
    <property type="entry name" value="RADICAL SAM PROTEINS"/>
    <property type="match status" value="1"/>
</dbReference>
<evidence type="ECO:0000256" key="4">
    <source>
        <dbReference type="ARBA" id="ARBA00022679"/>
    </source>
</evidence>
<dbReference type="SUPFAM" id="SSF102114">
    <property type="entry name" value="Radical SAM enzymes"/>
    <property type="match status" value="1"/>
</dbReference>
<dbReference type="Proteomes" id="UP001199319">
    <property type="component" value="Unassembled WGS sequence"/>
</dbReference>
<dbReference type="InterPro" id="IPR006467">
    <property type="entry name" value="MiaB-like_bact"/>
</dbReference>
<dbReference type="InterPro" id="IPR005839">
    <property type="entry name" value="Methylthiotransferase"/>
</dbReference>
<dbReference type="NCBIfam" id="TIGR00089">
    <property type="entry name" value="MiaB/RimO family radical SAM methylthiotransferase"/>
    <property type="match status" value="1"/>
</dbReference>
<evidence type="ECO:0000256" key="3">
    <source>
        <dbReference type="ARBA" id="ARBA00022490"/>
    </source>
</evidence>
<feature type="domain" description="Radical SAM core" evidence="11">
    <location>
        <begin position="137"/>
        <end position="370"/>
    </location>
</feature>
<evidence type="ECO:0000256" key="9">
    <source>
        <dbReference type="ARBA" id="ARBA00023014"/>
    </source>
</evidence>
<comment type="caution">
    <text evidence="12">The sequence shown here is derived from an EMBL/GenBank/DDBJ whole genome shotgun (WGS) entry which is preliminary data.</text>
</comment>
<dbReference type="FunFam" id="3.40.50.12160:FF:000004">
    <property type="entry name" value="Threonylcarbamoyladenosine tRNA methylthiotransferase MtaB"/>
    <property type="match status" value="1"/>
</dbReference>
<dbReference type="SFLD" id="SFLDS00029">
    <property type="entry name" value="Radical_SAM"/>
    <property type="match status" value="1"/>
</dbReference>
<dbReference type="GO" id="GO:0035598">
    <property type="term" value="F:tRNA (N(6)-L-threonylcarbamoyladenosine(37)-C(2))-methylthiotransferase activity"/>
    <property type="evidence" value="ECO:0007669"/>
    <property type="project" value="TreeGrafter"/>
</dbReference>
<reference evidence="12" key="1">
    <citation type="submission" date="2021-10" db="EMBL/GenBank/DDBJ databases">
        <title>Anaerobic single-cell dispensing facilitates the cultivation of human gut bacteria.</title>
        <authorList>
            <person name="Afrizal A."/>
        </authorList>
    </citation>
    <scope>NUCLEOTIDE SEQUENCE</scope>
    <source>
        <strain evidence="12">CLA-AA-H272</strain>
    </source>
</reference>
<evidence type="ECO:0000313" key="12">
    <source>
        <dbReference type="EMBL" id="MCC2129767.1"/>
    </source>
</evidence>
<dbReference type="SFLD" id="SFLDG01082">
    <property type="entry name" value="B12-binding_domain_containing"/>
    <property type="match status" value="1"/>
</dbReference>
<dbReference type="PROSITE" id="PS01278">
    <property type="entry name" value="MTTASE_RADICAL"/>
    <property type="match status" value="1"/>
</dbReference>
<keyword evidence="2" id="KW-0004">4Fe-4S</keyword>
<keyword evidence="4" id="KW-0808">Transferase</keyword>
<evidence type="ECO:0000256" key="2">
    <source>
        <dbReference type="ARBA" id="ARBA00022485"/>
    </source>
</evidence>
<dbReference type="InterPro" id="IPR020612">
    <property type="entry name" value="Methylthiotransferase_CS"/>
</dbReference>
<evidence type="ECO:0000259" key="10">
    <source>
        <dbReference type="PROSITE" id="PS51449"/>
    </source>
</evidence>
<dbReference type="SFLD" id="SFLDG01061">
    <property type="entry name" value="methylthiotransferase"/>
    <property type="match status" value="1"/>
</dbReference>
<dbReference type="InterPro" id="IPR023404">
    <property type="entry name" value="rSAM_horseshoe"/>
</dbReference>
<dbReference type="InterPro" id="IPR058240">
    <property type="entry name" value="rSAM_sf"/>
</dbReference>
<dbReference type="RefSeq" id="WP_302929005.1">
    <property type="nucleotide sequence ID" value="NZ_JAJEPW010000026.1"/>
</dbReference>
<dbReference type="Pfam" id="PF04055">
    <property type="entry name" value="Radical_SAM"/>
    <property type="match status" value="1"/>
</dbReference>
<dbReference type="InterPro" id="IPR038135">
    <property type="entry name" value="Methylthiotransferase_N_sf"/>
</dbReference>
<sequence>MRAAIYTLGCKVNQYETQAMEQELRRRGHELVDFEDSADAYIINTCSVTAVSDKKSRQMIRRARRRSPGAVVAACGCYVQTHTDEAKTLGIDLIGGTGDRMAFLDLLEQEVRDRTPRVAVDDSLRRRSFEVLPAGGLAARTRAMLKVEDGCVNFCTYCIIPFARGPVRSLPMDQAVAQTRQLQAEGYRELVFTGIEISSWGQDLHNGTGLIDLMEAVSAAAPRLRLRLGSLEPRTITEDFCRRAAALPNLCPHFHLSLQSGCDATLHRMNRRYDTARFRQSVDLLRRYFDHPAITTDVICGFPQETEEEFSATLAFLEECRFAAMHVFPYSIRPGTKAADMPQVPGPVKEERAARAGALAARLHRAYLEECVGRTYPVLFEQPVAGRYGGHAPNYMEVAVSGGEDLHNRVLPVRITGTDGEILWGELE</sequence>
<dbReference type="SMART" id="SM00729">
    <property type="entry name" value="Elp3"/>
    <property type="match status" value="1"/>
</dbReference>
<keyword evidence="6" id="KW-0819">tRNA processing</keyword>
<dbReference type="Gene3D" id="3.40.50.12160">
    <property type="entry name" value="Methylthiotransferase, N-terminal domain"/>
    <property type="match status" value="1"/>
</dbReference>
<dbReference type="InterPro" id="IPR007197">
    <property type="entry name" value="rSAM"/>
</dbReference>
<dbReference type="EMBL" id="JAJEPW010000026">
    <property type="protein sequence ID" value="MCC2129767.1"/>
    <property type="molecule type" value="Genomic_DNA"/>
</dbReference>
<keyword evidence="5" id="KW-0949">S-adenosyl-L-methionine</keyword>
<keyword evidence="3" id="KW-0963">Cytoplasm</keyword>
<evidence type="ECO:0000259" key="11">
    <source>
        <dbReference type="PROSITE" id="PS51918"/>
    </source>
</evidence>
<evidence type="ECO:0000256" key="7">
    <source>
        <dbReference type="ARBA" id="ARBA00022723"/>
    </source>
</evidence>
<evidence type="ECO:0000256" key="8">
    <source>
        <dbReference type="ARBA" id="ARBA00023004"/>
    </source>
</evidence>
<protein>
    <submittedName>
        <fullName evidence="12">tRNA (N(6)-L-threonylcarbamoyladenosine(37)-C(2))-methylthiotransferase MtaB</fullName>
    </submittedName>
</protein>
<dbReference type="Gene3D" id="3.80.30.20">
    <property type="entry name" value="tm_1862 like domain"/>
    <property type="match status" value="1"/>
</dbReference>
<organism evidence="12 13">
    <name type="scientific">Brotocaccenecus cirricatena</name>
    <dbReference type="NCBI Taxonomy" id="3064195"/>
    <lineage>
        <taxon>Bacteria</taxon>
        <taxon>Bacillati</taxon>
        <taxon>Bacillota</taxon>
        <taxon>Clostridia</taxon>
        <taxon>Eubacteriales</taxon>
        <taxon>Oscillospiraceae</taxon>
        <taxon>Brotocaccenecus</taxon>
    </lineage>
</organism>
<dbReference type="Pfam" id="PF00919">
    <property type="entry name" value="UPF0004"/>
    <property type="match status" value="1"/>
</dbReference>